<reference evidence="2" key="2">
    <citation type="submission" date="2021-09" db="EMBL/GenBank/DDBJ databases">
        <authorList>
            <person name="Jia N."/>
            <person name="Wang J."/>
            <person name="Shi W."/>
            <person name="Du L."/>
            <person name="Sun Y."/>
            <person name="Zhan W."/>
            <person name="Jiang J."/>
            <person name="Wang Q."/>
            <person name="Zhang B."/>
            <person name="Ji P."/>
            <person name="Sakyi L.B."/>
            <person name="Cui X."/>
            <person name="Yuan T."/>
            <person name="Jiang B."/>
            <person name="Yang W."/>
            <person name="Lam T.T.-Y."/>
            <person name="Chang Q."/>
            <person name="Ding S."/>
            <person name="Wang X."/>
            <person name="Zhu J."/>
            <person name="Ruan X."/>
            <person name="Zhao L."/>
            <person name="Wei J."/>
            <person name="Que T."/>
            <person name="Du C."/>
            <person name="Cheng J."/>
            <person name="Dai P."/>
            <person name="Han X."/>
            <person name="Huang E."/>
            <person name="Gao Y."/>
            <person name="Liu J."/>
            <person name="Shao H."/>
            <person name="Ye R."/>
            <person name="Li L."/>
            <person name="Wei W."/>
            <person name="Wang X."/>
            <person name="Wang C."/>
            <person name="Huo Q."/>
            <person name="Li W."/>
            <person name="Guo W."/>
            <person name="Chen H."/>
            <person name="Chen S."/>
            <person name="Zhou L."/>
            <person name="Zhou L."/>
            <person name="Ni X."/>
            <person name="Tian J."/>
            <person name="Zhou Y."/>
            <person name="Sheng Y."/>
            <person name="Liu T."/>
            <person name="Pan Y."/>
            <person name="Xia L."/>
            <person name="Li J."/>
            <person name="Zhao F."/>
            <person name="Cao W."/>
        </authorList>
    </citation>
    <scope>NUCLEOTIDE SEQUENCE</scope>
    <source>
        <strain evidence="2">Rmic-2018</strain>
        <tissue evidence="2">Larvae</tissue>
    </source>
</reference>
<dbReference type="EMBL" id="JABSTU010000011">
    <property type="protein sequence ID" value="KAH8009566.1"/>
    <property type="molecule type" value="Genomic_DNA"/>
</dbReference>
<accession>A0A9J6D5U9</accession>
<organism evidence="2 3">
    <name type="scientific">Rhipicephalus microplus</name>
    <name type="common">Cattle tick</name>
    <name type="synonym">Boophilus microplus</name>
    <dbReference type="NCBI Taxonomy" id="6941"/>
    <lineage>
        <taxon>Eukaryota</taxon>
        <taxon>Metazoa</taxon>
        <taxon>Ecdysozoa</taxon>
        <taxon>Arthropoda</taxon>
        <taxon>Chelicerata</taxon>
        <taxon>Arachnida</taxon>
        <taxon>Acari</taxon>
        <taxon>Parasitiformes</taxon>
        <taxon>Ixodida</taxon>
        <taxon>Ixodoidea</taxon>
        <taxon>Ixodidae</taxon>
        <taxon>Rhipicephalinae</taxon>
        <taxon>Rhipicephalus</taxon>
        <taxon>Boophilus</taxon>
    </lineage>
</organism>
<dbReference type="InterPro" id="IPR018881">
    <property type="entry name" value="C2orf69_mit"/>
</dbReference>
<gene>
    <name evidence="2" type="ORF">HPB51_018259</name>
</gene>
<evidence type="ECO:0000256" key="1">
    <source>
        <dbReference type="SAM" id="Phobius"/>
    </source>
</evidence>
<dbReference type="PANTHER" id="PTHR31296:SF1">
    <property type="entry name" value="MITOCHONDRIAL PROTEIN C2ORF69"/>
    <property type="match status" value="1"/>
</dbReference>
<dbReference type="Proteomes" id="UP000821866">
    <property type="component" value="Chromosome 9"/>
</dbReference>
<dbReference type="Pfam" id="PF10561">
    <property type="entry name" value="C2orf69"/>
    <property type="match status" value="1"/>
</dbReference>
<keyword evidence="3" id="KW-1185">Reference proteome</keyword>
<evidence type="ECO:0000313" key="3">
    <source>
        <dbReference type="Proteomes" id="UP000821866"/>
    </source>
</evidence>
<dbReference type="VEuPathDB" id="VectorBase:LOC119177785"/>
<keyword evidence="1" id="KW-0812">Transmembrane</keyword>
<dbReference type="Pfam" id="PF10229">
    <property type="entry name" value="MMADHC"/>
    <property type="match status" value="1"/>
</dbReference>
<dbReference type="PANTHER" id="PTHR31296">
    <property type="entry name" value="UPF0565 PROTEIN C2ORF69"/>
    <property type="match status" value="1"/>
</dbReference>
<keyword evidence="1" id="KW-0472">Membrane</keyword>
<sequence length="573" mass="64410">MTRDDHSGRRLAQAEALARHYGHKFRFFYVVASSPHHEGGYTAVVVHQNNPVWACQKYPKPHPSPEDWEAALLGCSDLTAQRALVERARAAADTNGIPGRRLSADERFRGNIFLTLIILFIVEVLSLILDRDSVCSEGEDQGASTIRNGREISLFGPKDLRVPLPGNVGVVPIDFGATPVAPERPKTCDVLSRETNSERYHNILAQFLSPPEELLNEAFGGVPGPPTTLECIAQDCPDLMKKGNSVTKPLKICFSTLDFQDLFPARNIFGDPLTVITLTQKTENDMTYWSEDVDVEREELTGQFVMTARKICSSLQEAGYWADFIDPCSGRPDFPEAMMKHRDNRLYVQWNLENMATLMGKHFPNAHCIIIRPNRLQYLTFSCYDNFVESNDMGAPTHEFSISALEHMHALLSTLSTRLNDKTDKAKYGPVATTLLEHPVTLIGFSKGCVVLNQFLYAMKALEVAPDDDVGQLVRRIKAMYWLDGGHSGGSNTWVTKEAAMKPLKHLDIKVYIHVTPYQVLCSSRPWIGKEEKVFRETLKKLGVDVTRKIYHEDEPSSLEMHFAVLEEFKEVA</sequence>
<feature type="transmembrane region" description="Helical" evidence="1">
    <location>
        <begin position="110"/>
        <end position="129"/>
    </location>
</feature>
<comment type="caution">
    <text evidence="2">The sequence shown here is derived from an EMBL/GenBank/DDBJ whole genome shotgun (WGS) entry which is preliminary data.</text>
</comment>
<dbReference type="AlphaFoldDB" id="A0A9J6D5U9"/>
<proteinExistence type="predicted"/>
<dbReference type="InterPro" id="IPR019362">
    <property type="entry name" value="MMADHC"/>
</dbReference>
<dbReference type="GO" id="GO:0005739">
    <property type="term" value="C:mitochondrion"/>
    <property type="evidence" value="ECO:0007669"/>
    <property type="project" value="TreeGrafter"/>
</dbReference>
<dbReference type="GO" id="GO:0009235">
    <property type="term" value="P:cobalamin metabolic process"/>
    <property type="evidence" value="ECO:0007669"/>
    <property type="project" value="InterPro"/>
</dbReference>
<protein>
    <submittedName>
        <fullName evidence="2">Uncharacterized protein</fullName>
    </submittedName>
</protein>
<keyword evidence="1" id="KW-1133">Transmembrane helix</keyword>
<reference evidence="2" key="1">
    <citation type="journal article" date="2020" name="Cell">
        <title>Large-Scale Comparative Analyses of Tick Genomes Elucidate Their Genetic Diversity and Vector Capacities.</title>
        <authorList>
            <consortium name="Tick Genome and Microbiome Consortium (TIGMIC)"/>
            <person name="Jia N."/>
            <person name="Wang J."/>
            <person name="Shi W."/>
            <person name="Du L."/>
            <person name="Sun Y."/>
            <person name="Zhan W."/>
            <person name="Jiang J.F."/>
            <person name="Wang Q."/>
            <person name="Zhang B."/>
            <person name="Ji P."/>
            <person name="Bell-Sakyi L."/>
            <person name="Cui X.M."/>
            <person name="Yuan T.T."/>
            <person name="Jiang B.G."/>
            <person name="Yang W.F."/>
            <person name="Lam T.T."/>
            <person name="Chang Q.C."/>
            <person name="Ding S.J."/>
            <person name="Wang X.J."/>
            <person name="Zhu J.G."/>
            <person name="Ruan X.D."/>
            <person name="Zhao L."/>
            <person name="Wei J.T."/>
            <person name="Ye R.Z."/>
            <person name="Que T.C."/>
            <person name="Du C.H."/>
            <person name="Zhou Y.H."/>
            <person name="Cheng J.X."/>
            <person name="Dai P.F."/>
            <person name="Guo W.B."/>
            <person name="Han X.H."/>
            <person name="Huang E.J."/>
            <person name="Li L.F."/>
            <person name="Wei W."/>
            <person name="Gao Y.C."/>
            <person name="Liu J.Z."/>
            <person name="Shao H.Z."/>
            <person name="Wang X."/>
            <person name="Wang C.C."/>
            <person name="Yang T.C."/>
            <person name="Huo Q.B."/>
            <person name="Li W."/>
            <person name="Chen H.Y."/>
            <person name="Chen S.E."/>
            <person name="Zhou L.G."/>
            <person name="Ni X.B."/>
            <person name="Tian J.H."/>
            <person name="Sheng Y."/>
            <person name="Liu T."/>
            <person name="Pan Y.S."/>
            <person name="Xia L.Y."/>
            <person name="Li J."/>
            <person name="Zhao F."/>
            <person name="Cao W.C."/>
        </authorList>
    </citation>
    <scope>NUCLEOTIDE SEQUENCE</scope>
    <source>
        <strain evidence="2">Rmic-2018</strain>
    </source>
</reference>
<name>A0A9J6D5U9_RHIMP</name>
<evidence type="ECO:0000313" key="2">
    <source>
        <dbReference type="EMBL" id="KAH8009566.1"/>
    </source>
</evidence>